<dbReference type="AlphaFoldDB" id="A0A369A7N7"/>
<reference evidence="3 4" key="1">
    <citation type="submission" date="2018-07" db="EMBL/GenBank/DDBJ databases">
        <title>Genomic Encyclopedia of Type Strains, Phase IV (KMG-IV): sequencing the most valuable type-strain genomes for metagenomic binning, comparative biology and taxonomic classification.</title>
        <authorList>
            <person name="Goeker M."/>
        </authorList>
    </citation>
    <scope>NUCLEOTIDE SEQUENCE [LARGE SCALE GENOMIC DNA]</scope>
    <source>
        <strain evidence="3 4">DSM 21410</strain>
    </source>
</reference>
<evidence type="ECO:0000256" key="2">
    <source>
        <dbReference type="SAM" id="Phobius"/>
    </source>
</evidence>
<feature type="transmembrane region" description="Helical" evidence="2">
    <location>
        <begin position="36"/>
        <end position="53"/>
    </location>
</feature>
<feature type="region of interest" description="Disordered" evidence="1">
    <location>
        <begin position="1"/>
        <end position="29"/>
    </location>
</feature>
<keyword evidence="2" id="KW-0472">Membrane</keyword>
<dbReference type="RefSeq" id="WP_160171999.1">
    <property type="nucleotide sequence ID" value="NZ_BHZF01000001.1"/>
</dbReference>
<accession>A0A369A7N7</accession>
<name>A0A369A7N7_9FLAO</name>
<keyword evidence="2" id="KW-1133">Transmembrane helix</keyword>
<organism evidence="3 4">
    <name type="scientific">Schleiferia thermophila</name>
    <dbReference type="NCBI Taxonomy" id="884107"/>
    <lineage>
        <taxon>Bacteria</taxon>
        <taxon>Pseudomonadati</taxon>
        <taxon>Bacteroidota</taxon>
        <taxon>Flavobacteriia</taxon>
        <taxon>Flavobacteriales</taxon>
        <taxon>Schleiferiaceae</taxon>
        <taxon>Schleiferia</taxon>
    </lineage>
</organism>
<evidence type="ECO:0000313" key="4">
    <source>
        <dbReference type="Proteomes" id="UP000253517"/>
    </source>
</evidence>
<evidence type="ECO:0000313" key="3">
    <source>
        <dbReference type="EMBL" id="RCX05163.1"/>
    </source>
</evidence>
<comment type="caution">
    <text evidence="3">The sequence shown here is derived from an EMBL/GenBank/DDBJ whole genome shotgun (WGS) entry which is preliminary data.</text>
</comment>
<gene>
    <name evidence="3" type="ORF">DES35_101446</name>
</gene>
<sequence>MNPKDKARRSIYGRFRRKRPIHPEGESKENETVEKIFVISLIVIILVIAYFLSR</sequence>
<dbReference type="EMBL" id="QPJS01000001">
    <property type="protein sequence ID" value="RCX05163.1"/>
    <property type="molecule type" value="Genomic_DNA"/>
</dbReference>
<keyword evidence="2" id="KW-0812">Transmembrane</keyword>
<keyword evidence="4" id="KW-1185">Reference proteome</keyword>
<dbReference type="Proteomes" id="UP000253517">
    <property type="component" value="Unassembled WGS sequence"/>
</dbReference>
<proteinExistence type="predicted"/>
<protein>
    <submittedName>
        <fullName evidence="3">Uncharacterized protein</fullName>
    </submittedName>
</protein>
<evidence type="ECO:0000256" key="1">
    <source>
        <dbReference type="SAM" id="MobiDB-lite"/>
    </source>
</evidence>
<feature type="compositionally biased region" description="Basic residues" evidence="1">
    <location>
        <begin position="1"/>
        <end position="20"/>
    </location>
</feature>